<proteinExistence type="predicted"/>
<dbReference type="AlphaFoldDB" id="A0A0F9NDR7"/>
<reference evidence="1" key="1">
    <citation type="journal article" date="2015" name="Nature">
        <title>Complex archaea that bridge the gap between prokaryotes and eukaryotes.</title>
        <authorList>
            <person name="Spang A."/>
            <person name="Saw J.H."/>
            <person name="Jorgensen S.L."/>
            <person name="Zaremba-Niedzwiedzka K."/>
            <person name="Martijn J."/>
            <person name="Lind A.E."/>
            <person name="van Eijk R."/>
            <person name="Schleper C."/>
            <person name="Guy L."/>
            <person name="Ettema T.J."/>
        </authorList>
    </citation>
    <scope>NUCLEOTIDE SEQUENCE</scope>
</reference>
<comment type="caution">
    <text evidence="1">The sequence shown here is derived from an EMBL/GenBank/DDBJ whole genome shotgun (WGS) entry which is preliminary data.</text>
</comment>
<organism evidence="1">
    <name type="scientific">marine sediment metagenome</name>
    <dbReference type="NCBI Taxonomy" id="412755"/>
    <lineage>
        <taxon>unclassified sequences</taxon>
        <taxon>metagenomes</taxon>
        <taxon>ecological metagenomes</taxon>
    </lineage>
</organism>
<protein>
    <recommendedName>
        <fullName evidence="2">Peptidase C39-like domain-containing protein</fullName>
    </recommendedName>
</protein>
<evidence type="ECO:0000313" key="1">
    <source>
        <dbReference type="EMBL" id="KKN17640.1"/>
    </source>
</evidence>
<accession>A0A0F9NDR7</accession>
<sequence>MKLIKQPNSWSCTVAAAAMAFDYEIEEVIKWIGHDGSEVVHPGLKPPACFKGFHMQEIIDLGFLTGLSMTCIEAKPSQTPDGEHIHDITKWGTFWFNCVQRFEFYVDNNKGILIGKARKFWHAVAFEKGIIFDPRGRIYPYGDCELFVESLWIVTKNQIIPEK</sequence>
<name>A0A0F9NDR7_9ZZZZ</name>
<evidence type="ECO:0008006" key="2">
    <source>
        <dbReference type="Google" id="ProtNLM"/>
    </source>
</evidence>
<dbReference type="EMBL" id="LAZR01003502">
    <property type="protein sequence ID" value="KKN17640.1"/>
    <property type="molecule type" value="Genomic_DNA"/>
</dbReference>
<gene>
    <name evidence="1" type="ORF">LCGC14_0963920</name>
</gene>